<dbReference type="GeneID" id="36385545"/>
<dbReference type="RefSeq" id="XP_024499997.1">
    <property type="nucleotide sequence ID" value="XM_024645745.1"/>
</dbReference>
<protein>
    <submittedName>
        <fullName evidence="4">Secreted protein</fullName>
    </submittedName>
</protein>
<gene>
    <name evidence="2 4 5" type="ORF">SRAE_X000246500</name>
</gene>
<evidence type="ECO:0000313" key="5">
    <source>
        <dbReference type="WormBase" id="SRAE_X000246500"/>
    </source>
</evidence>
<dbReference type="Proteomes" id="UP000035682">
    <property type="component" value="Unplaced"/>
</dbReference>
<proteinExistence type="predicted"/>
<evidence type="ECO:0000256" key="1">
    <source>
        <dbReference type="SAM" id="SignalP"/>
    </source>
</evidence>
<evidence type="ECO:0000313" key="3">
    <source>
        <dbReference type="Proteomes" id="UP000035682"/>
    </source>
</evidence>
<reference evidence="4" key="3">
    <citation type="submission" date="2020-12" db="UniProtKB">
        <authorList>
            <consortium name="WormBaseParasite"/>
        </authorList>
    </citation>
    <scope>IDENTIFICATION</scope>
</reference>
<reference evidence="3" key="1">
    <citation type="submission" date="2014-09" db="EMBL/GenBank/DDBJ databases">
        <authorList>
            <person name="Martin A.A."/>
        </authorList>
    </citation>
    <scope>NUCLEOTIDE SEQUENCE</scope>
    <source>
        <strain evidence="3">ED321</strain>
    </source>
</reference>
<keyword evidence="1" id="KW-0732">Signal</keyword>
<organism evidence="2">
    <name type="scientific">Strongyloides ratti</name>
    <name type="common">Parasitic roundworm</name>
    <dbReference type="NCBI Taxonomy" id="34506"/>
    <lineage>
        <taxon>Eukaryota</taxon>
        <taxon>Metazoa</taxon>
        <taxon>Ecdysozoa</taxon>
        <taxon>Nematoda</taxon>
        <taxon>Chromadorea</taxon>
        <taxon>Rhabditida</taxon>
        <taxon>Tylenchina</taxon>
        <taxon>Panagrolaimomorpha</taxon>
        <taxon>Strongyloidoidea</taxon>
        <taxon>Strongyloididae</taxon>
        <taxon>Strongyloides</taxon>
    </lineage>
</organism>
<name>A0A090MRF1_STRRB</name>
<evidence type="ECO:0000313" key="4">
    <source>
        <dbReference type="WBParaSite" id="SRAE_X000246500.1"/>
    </source>
</evidence>
<dbReference type="EMBL" id="LN609402">
    <property type="protein sequence ID" value="CEF60788.1"/>
    <property type="molecule type" value="Genomic_DNA"/>
</dbReference>
<accession>A0A090MRF1</accession>
<sequence>MHFIKYLTIFVIFAIQFSLQDVSSEESSSQIAITSQEGNNLSEEQGVVQTKKNLLNNLKDKFNEKTNGMKSKLG</sequence>
<feature type="chain" id="PRO_5015031295" evidence="1">
    <location>
        <begin position="25"/>
        <end position="74"/>
    </location>
</feature>
<dbReference type="CTD" id="36385545"/>
<feature type="signal peptide" evidence="1">
    <location>
        <begin position="1"/>
        <end position="24"/>
    </location>
</feature>
<dbReference type="AlphaFoldDB" id="A0A090MRF1"/>
<dbReference type="WormBase" id="SRAE_X000246500">
    <property type="protein sequence ID" value="SRP10520"/>
    <property type="gene ID" value="WBGene00268051"/>
</dbReference>
<dbReference type="WBParaSite" id="SRAE_X000246500.1">
    <property type="protein sequence ID" value="SRAE_X000246500.1"/>
    <property type="gene ID" value="WBGene00268051"/>
</dbReference>
<evidence type="ECO:0000313" key="2">
    <source>
        <dbReference type="EMBL" id="CEF60788.1"/>
    </source>
</evidence>
<keyword evidence="3" id="KW-1185">Reference proteome</keyword>
<reference evidence="2" key="2">
    <citation type="submission" date="2014-09" db="EMBL/GenBank/DDBJ databases">
        <authorList>
            <person name="Aslett A.Martin."/>
        </authorList>
    </citation>
    <scope>NUCLEOTIDE SEQUENCE</scope>
    <source>
        <strain evidence="2">ED321 Heterogonic</strain>
    </source>
</reference>